<dbReference type="Proteomes" id="UP001152759">
    <property type="component" value="Chromosome 9"/>
</dbReference>
<protein>
    <recommendedName>
        <fullName evidence="3">AAA-ATPase-like domain-containing protein</fullName>
    </recommendedName>
</protein>
<accession>A0A9P0APZ8</accession>
<evidence type="ECO:0000313" key="2">
    <source>
        <dbReference type="Proteomes" id="UP001152759"/>
    </source>
</evidence>
<evidence type="ECO:0008006" key="3">
    <source>
        <dbReference type="Google" id="ProtNLM"/>
    </source>
</evidence>
<gene>
    <name evidence="1" type="ORF">BEMITA_LOCUS13768</name>
</gene>
<name>A0A9P0APZ8_BEMTA</name>
<dbReference type="GO" id="GO:0031398">
    <property type="term" value="P:positive regulation of protein ubiquitination"/>
    <property type="evidence" value="ECO:0007669"/>
    <property type="project" value="TreeGrafter"/>
</dbReference>
<sequence length="741" mass="84970">MTSPEAHQPPFSIRFGPSLRYIELPIELITHTVLHELANKCPNLTHMLLDFSTAMQLHDFSEMQAFPTKLKYLCICLSEVIFMEGFMRKIYNFINGLEILHLIGTYEKVEEEEEEIYEVINVHKLKSATPNLRVINLYGINFIDDSHIDAFSSNCIQEQTTKRAIGNFTIPALDTLYSTIPPESIPAAEDIKIETEDFDKIVKSSAYIDKTWFIRDVFDLPRYSVITGPRGFSKTTNLNMLNTDVRPISKTERSRFVKGYNWTEKELQDFGADLAGLLFQHHGTKPILLIDEYDFPFVSALLDASVLEKDTEAIMQFLGTFVAEMVKNNHDTTRAVLTGCLGLKLEYDYFGGAPIPNVHYLTIFESKELYSAYGFLERDIDELEKRFAIPPTEMEVLRLYYRGYNVYENLEDTAAVRPPVSSSMKIYNTLSVLHALRGRTMDKVWSGGHIKKLQPLLKAEKWGPHLEECMLRRCKITVKGPLRRVELMELKKSLLNPVNPKSGHFMFQLLLELGYFTVEEKRGFSYTIIPPNFEVQTIAMDEFYHSNYMMTRYGFTLEDEMNYVASLEQLSSNTTSLHTLVRSVQALFRNLAPRDETFMLVVLFYPLLNCSGFATFRIEQYTSPSPSSRFAVFARRRRDLAGIMFDMKTGPGGLQHLDRARAGPLSNIFKQFPDLKDTVDLRLVASAKNEVYGFYNYTVFNGNSTCELWPPLKNISRVDSGIRLRVKVNSSMLNKKKKAGV</sequence>
<dbReference type="PANTHER" id="PTHR20933">
    <property type="entry name" value="F-BOX ONLY PROTEIN 33"/>
    <property type="match status" value="1"/>
</dbReference>
<dbReference type="EMBL" id="OU963870">
    <property type="protein sequence ID" value="CAH0395599.1"/>
    <property type="molecule type" value="Genomic_DNA"/>
</dbReference>
<evidence type="ECO:0000313" key="1">
    <source>
        <dbReference type="EMBL" id="CAH0395599.1"/>
    </source>
</evidence>
<reference evidence="1" key="1">
    <citation type="submission" date="2021-12" db="EMBL/GenBank/DDBJ databases">
        <authorList>
            <person name="King R."/>
        </authorList>
    </citation>
    <scope>NUCLEOTIDE SEQUENCE</scope>
</reference>
<keyword evidence="2" id="KW-1185">Reference proteome</keyword>
<dbReference type="AlphaFoldDB" id="A0A9P0APZ8"/>
<dbReference type="InterPro" id="IPR032675">
    <property type="entry name" value="LRR_dom_sf"/>
</dbReference>
<dbReference type="PANTHER" id="PTHR20933:SF4">
    <property type="entry name" value="F-BOX INVOLVED IN POLYQ PATHOGENESIS, ISOFORM A"/>
    <property type="match status" value="1"/>
</dbReference>
<dbReference type="Gene3D" id="3.80.10.10">
    <property type="entry name" value="Ribonuclease Inhibitor"/>
    <property type="match status" value="1"/>
</dbReference>
<proteinExistence type="predicted"/>
<dbReference type="SUPFAM" id="SSF52047">
    <property type="entry name" value="RNI-like"/>
    <property type="match status" value="1"/>
</dbReference>
<organism evidence="1 2">
    <name type="scientific">Bemisia tabaci</name>
    <name type="common">Sweetpotato whitefly</name>
    <name type="synonym">Aleurodes tabaci</name>
    <dbReference type="NCBI Taxonomy" id="7038"/>
    <lineage>
        <taxon>Eukaryota</taxon>
        <taxon>Metazoa</taxon>
        <taxon>Ecdysozoa</taxon>
        <taxon>Arthropoda</taxon>
        <taxon>Hexapoda</taxon>
        <taxon>Insecta</taxon>
        <taxon>Pterygota</taxon>
        <taxon>Neoptera</taxon>
        <taxon>Paraneoptera</taxon>
        <taxon>Hemiptera</taxon>
        <taxon>Sternorrhyncha</taxon>
        <taxon>Aleyrodoidea</taxon>
        <taxon>Aleyrodidae</taxon>
        <taxon>Aleyrodinae</taxon>
        <taxon>Bemisia</taxon>
    </lineage>
</organism>